<evidence type="ECO:0000259" key="2">
    <source>
        <dbReference type="Pfam" id="PF00534"/>
    </source>
</evidence>
<dbReference type="InterPro" id="IPR050194">
    <property type="entry name" value="Glycosyltransferase_grp1"/>
</dbReference>
<dbReference type="EMBL" id="LT629732">
    <property type="protein sequence ID" value="SDS62788.1"/>
    <property type="molecule type" value="Genomic_DNA"/>
</dbReference>
<proteinExistence type="predicted"/>
<dbReference type="STRING" id="117157.SAMN04489717_3308"/>
<name>A0A1H1TRE6_9ACTN</name>
<evidence type="ECO:0000313" key="3">
    <source>
        <dbReference type="EMBL" id="SDS62788.1"/>
    </source>
</evidence>
<dbReference type="Proteomes" id="UP000198983">
    <property type="component" value="Chromosome I"/>
</dbReference>
<dbReference type="OrthoDB" id="509705at2"/>
<dbReference type="Pfam" id="PF00534">
    <property type="entry name" value="Glycos_transf_1"/>
    <property type="match status" value="1"/>
</dbReference>
<evidence type="ECO:0000256" key="1">
    <source>
        <dbReference type="ARBA" id="ARBA00022679"/>
    </source>
</evidence>
<keyword evidence="4" id="KW-1185">Reference proteome</keyword>
<dbReference type="RefSeq" id="WP_092654547.1">
    <property type="nucleotide sequence ID" value="NZ_LT629732.1"/>
</dbReference>
<protein>
    <submittedName>
        <fullName evidence="3">Glycosyltransferase involved in cell wall bisynthesis</fullName>
    </submittedName>
</protein>
<sequence length="423" mass="45654">MPGRVILVVRSWPRLSQTFILNEVLAMERRGAELTIVSLAHSNEQRRQSQVDKVRAPILFLDDVGFRARWSRIAGHAHVLAAAPVRYVATLLHVLANPGLSRGYATCSAVRCFGHAVVVAVLVLRLRRSDARTPHLHAHFAHDPALVGMLTRRLTGVPFSFTAHARDLYQIPPASLVARAAAANAVVTCCQVNADYIARTVPAEVRPPVQVIHHGVELDRFSPTLRAPGRDLTLVSVGRLVEKKGFADLLRAWAALAAAGYRFRGEIYGDGPLRRELTELSTRLGLGELVSFHGERDRDEIARALARTDVFVLTPCVTEDGDRDGIPNVLVEAMACGIPVVTTATGGIPELVRSGENGLVAPPGDMAAITAHLAVLASDPALRRRLGESGRRTVESGYDVEAAALALEAVFDPRTPLTAEVAS</sequence>
<organism evidence="3 4">
    <name type="scientific">Actinopolymorpha singaporensis</name>
    <dbReference type="NCBI Taxonomy" id="117157"/>
    <lineage>
        <taxon>Bacteria</taxon>
        <taxon>Bacillati</taxon>
        <taxon>Actinomycetota</taxon>
        <taxon>Actinomycetes</taxon>
        <taxon>Propionibacteriales</taxon>
        <taxon>Actinopolymorphaceae</taxon>
        <taxon>Actinopolymorpha</taxon>
    </lineage>
</organism>
<dbReference type="CDD" id="cd03801">
    <property type="entry name" value="GT4_PimA-like"/>
    <property type="match status" value="1"/>
</dbReference>
<dbReference type="PANTHER" id="PTHR45947:SF14">
    <property type="entry name" value="SLL1723 PROTEIN"/>
    <property type="match status" value="1"/>
</dbReference>
<dbReference type="GO" id="GO:0016757">
    <property type="term" value="F:glycosyltransferase activity"/>
    <property type="evidence" value="ECO:0007669"/>
    <property type="project" value="InterPro"/>
</dbReference>
<dbReference type="Gene3D" id="3.40.50.2000">
    <property type="entry name" value="Glycogen Phosphorylase B"/>
    <property type="match status" value="2"/>
</dbReference>
<reference evidence="3 4" key="1">
    <citation type="submission" date="2016-10" db="EMBL/GenBank/DDBJ databases">
        <authorList>
            <person name="de Groot N.N."/>
        </authorList>
    </citation>
    <scope>NUCLEOTIDE SEQUENCE [LARGE SCALE GENOMIC DNA]</scope>
    <source>
        <strain evidence="3 4">DSM 22024</strain>
    </source>
</reference>
<feature type="domain" description="Glycosyl transferase family 1" evidence="2">
    <location>
        <begin position="225"/>
        <end position="392"/>
    </location>
</feature>
<dbReference type="PANTHER" id="PTHR45947">
    <property type="entry name" value="SULFOQUINOVOSYL TRANSFERASE SQD2"/>
    <property type="match status" value="1"/>
</dbReference>
<dbReference type="InterPro" id="IPR001296">
    <property type="entry name" value="Glyco_trans_1"/>
</dbReference>
<dbReference type="AlphaFoldDB" id="A0A1H1TRE6"/>
<gene>
    <name evidence="3" type="ORF">SAMN04489717_3308</name>
</gene>
<keyword evidence="1 3" id="KW-0808">Transferase</keyword>
<evidence type="ECO:0000313" key="4">
    <source>
        <dbReference type="Proteomes" id="UP000198983"/>
    </source>
</evidence>
<accession>A0A1H1TRE6</accession>
<dbReference type="SUPFAM" id="SSF53756">
    <property type="entry name" value="UDP-Glycosyltransferase/glycogen phosphorylase"/>
    <property type="match status" value="1"/>
</dbReference>